<protein>
    <submittedName>
        <fullName evidence="1">Uncharacterized protein</fullName>
    </submittedName>
</protein>
<evidence type="ECO:0000313" key="1">
    <source>
        <dbReference type="EMBL" id="PXX54298.1"/>
    </source>
</evidence>
<accession>A0A2V3Y6J6</accession>
<keyword evidence="2" id="KW-1185">Reference proteome</keyword>
<proteinExistence type="predicted"/>
<organism evidence="1 2">
    <name type="scientific">Hungatella effluvii</name>
    <dbReference type="NCBI Taxonomy" id="1096246"/>
    <lineage>
        <taxon>Bacteria</taxon>
        <taxon>Bacillati</taxon>
        <taxon>Bacillota</taxon>
        <taxon>Clostridia</taxon>
        <taxon>Lachnospirales</taxon>
        <taxon>Lachnospiraceae</taxon>
        <taxon>Hungatella</taxon>
    </lineage>
</organism>
<reference evidence="1 2" key="1">
    <citation type="submission" date="2018-05" db="EMBL/GenBank/DDBJ databases">
        <title>Genomic Encyclopedia of Type Strains, Phase IV (KMG-IV): sequencing the most valuable type-strain genomes for metagenomic binning, comparative biology and taxonomic classification.</title>
        <authorList>
            <person name="Goeker M."/>
        </authorList>
    </citation>
    <scope>NUCLEOTIDE SEQUENCE [LARGE SCALE GENOMIC DNA]</scope>
    <source>
        <strain evidence="1 2">DSM 24995</strain>
    </source>
</reference>
<gene>
    <name evidence="1" type="ORF">DFR60_104123</name>
</gene>
<dbReference type="AlphaFoldDB" id="A0A2V3Y6J6"/>
<evidence type="ECO:0000313" key="2">
    <source>
        <dbReference type="Proteomes" id="UP000248057"/>
    </source>
</evidence>
<dbReference type="RefSeq" id="WP_243005014.1">
    <property type="nucleotide sequence ID" value="NZ_QJKD01000004.1"/>
</dbReference>
<dbReference type="Proteomes" id="UP000248057">
    <property type="component" value="Unassembled WGS sequence"/>
</dbReference>
<comment type="caution">
    <text evidence="1">The sequence shown here is derived from an EMBL/GenBank/DDBJ whole genome shotgun (WGS) entry which is preliminary data.</text>
</comment>
<name>A0A2V3Y6J6_9FIRM</name>
<dbReference type="EMBL" id="QJKD01000004">
    <property type="protein sequence ID" value="PXX54298.1"/>
    <property type="molecule type" value="Genomic_DNA"/>
</dbReference>
<sequence length="116" mass="13040">MNQKNCRIYPFLKAVRGCWHNALFIKCEHAVCPHGQSPPCEGFLMAVDADGSLILMPVKLLQKMTGESIEPEGCRAVIGKQTFESVYGLYIEWHTVSSTDCPLLELCQVSDRCRCF</sequence>
<dbReference type="GeneID" id="86061149"/>